<proteinExistence type="predicted"/>
<dbReference type="Gene3D" id="3.30.70.270">
    <property type="match status" value="1"/>
</dbReference>
<evidence type="ECO:0000256" key="1">
    <source>
        <dbReference type="ARBA" id="ARBA00022679"/>
    </source>
</evidence>
<feature type="non-terminal residue" evidence="8">
    <location>
        <position position="246"/>
    </location>
</feature>
<protein>
    <submittedName>
        <fullName evidence="8">POK10 protein</fullName>
    </submittedName>
</protein>
<evidence type="ECO:0000256" key="2">
    <source>
        <dbReference type="ARBA" id="ARBA00022695"/>
    </source>
</evidence>
<dbReference type="InterPro" id="IPR010661">
    <property type="entry name" value="RVT_thumb"/>
</dbReference>
<keyword evidence="9" id="KW-1185">Reference proteome</keyword>
<feature type="non-terminal residue" evidence="8">
    <location>
        <position position="1"/>
    </location>
</feature>
<organism evidence="8 9">
    <name type="scientific">Pomatostomus ruficeps</name>
    <name type="common">Chestnut-crowned babbler</name>
    <dbReference type="NCBI Taxonomy" id="9176"/>
    <lineage>
        <taxon>Eukaryota</taxon>
        <taxon>Metazoa</taxon>
        <taxon>Chordata</taxon>
        <taxon>Craniata</taxon>
        <taxon>Vertebrata</taxon>
        <taxon>Euteleostomi</taxon>
        <taxon>Archelosauria</taxon>
        <taxon>Archosauria</taxon>
        <taxon>Dinosauria</taxon>
        <taxon>Saurischia</taxon>
        <taxon>Theropoda</taxon>
        <taxon>Coelurosauria</taxon>
        <taxon>Aves</taxon>
        <taxon>Neognathae</taxon>
        <taxon>Neoaves</taxon>
        <taxon>Telluraves</taxon>
        <taxon>Australaves</taxon>
        <taxon>Passeriformes</taxon>
        <taxon>Sylvioidea</taxon>
        <taxon>Timaliidae</taxon>
        <taxon>Pomatostomus</taxon>
    </lineage>
</organism>
<dbReference type="GO" id="GO:0016787">
    <property type="term" value="F:hydrolase activity"/>
    <property type="evidence" value="ECO:0007669"/>
    <property type="project" value="UniProtKB-KW"/>
</dbReference>
<dbReference type="InterPro" id="IPR043128">
    <property type="entry name" value="Rev_trsase/Diguanyl_cyclase"/>
</dbReference>
<evidence type="ECO:0000259" key="7">
    <source>
        <dbReference type="Pfam" id="PF06817"/>
    </source>
</evidence>
<dbReference type="Proteomes" id="UP000583496">
    <property type="component" value="Unassembled WGS sequence"/>
</dbReference>
<dbReference type="PANTHER" id="PTHR41694:SF3">
    <property type="entry name" value="RNA-DIRECTED DNA POLYMERASE-RELATED"/>
    <property type="match status" value="1"/>
</dbReference>
<name>A0A7L2T3C3_POMRU</name>
<keyword evidence="5" id="KW-0378">Hydrolase</keyword>
<keyword evidence="1" id="KW-0808">Transferase</keyword>
<dbReference type="InterPro" id="IPR043502">
    <property type="entry name" value="DNA/RNA_pol_sf"/>
</dbReference>
<evidence type="ECO:0000256" key="3">
    <source>
        <dbReference type="ARBA" id="ARBA00022722"/>
    </source>
</evidence>
<evidence type="ECO:0000313" key="9">
    <source>
        <dbReference type="Proteomes" id="UP000583496"/>
    </source>
</evidence>
<dbReference type="AlphaFoldDB" id="A0A7L2T3C3"/>
<evidence type="ECO:0000256" key="4">
    <source>
        <dbReference type="ARBA" id="ARBA00022759"/>
    </source>
</evidence>
<dbReference type="PANTHER" id="PTHR41694">
    <property type="entry name" value="ENDOGENOUS RETROVIRUS GROUP K MEMBER POL PROTEIN"/>
    <property type="match status" value="1"/>
</dbReference>
<accession>A0A7L2T3C3</accession>
<evidence type="ECO:0000256" key="5">
    <source>
        <dbReference type="ARBA" id="ARBA00022801"/>
    </source>
</evidence>
<keyword evidence="4" id="KW-0255">Endonuclease</keyword>
<sequence length="246" mass="27822">GFELQLDKTQKTCPWKDLGLKIAETTIMPQKISIKDNPRTLQELHQLYGSLNWVRPWLGLTIEDLAPLFNLLGGGGDLTAPRSLMAEARKVIELASDATSKRQAHRYLPTLPFEFIVLGKAPHFHTLIFQDSLVIIEWVFLPHQPSKTISMPQELMVGLVIRGRARLRTLCGCDFSCIFLPIVVDQLEQVLQLNESLQFALDSYLGQISSHHPKHKLFNETFSILPKEVQSRKPLQDALTLFTDGS</sequence>
<dbReference type="GO" id="GO:0035613">
    <property type="term" value="F:RNA stem-loop binding"/>
    <property type="evidence" value="ECO:0007669"/>
    <property type="project" value="TreeGrafter"/>
</dbReference>
<comment type="caution">
    <text evidence="8">The sequence shown here is derived from an EMBL/GenBank/DDBJ whole genome shotgun (WGS) entry which is preliminary data.</text>
</comment>
<keyword evidence="2" id="KW-0548">Nucleotidyltransferase</keyword>
<evidence type="ECO:0000256" key="6">
    <source>
        <dbReference type="ARBA" id="ARBA00022918"/>
    </source>
</evidence>
<evidence type="ECO:0000313" key="8">
    <source>
        <dbReference type="EMBL" id="NXS27778.1"/>
    </source>
</evidence>
<gene>
    <name evidence="8" type="primary">Ervk10_0</name>
    <name evidence="8" type="ORF">POSRUF_R06970</name>
</gene>
<keyword evidence="3" id="KW-0540">Nuclease</keyword>
<dbReference type="EMBL" id="VYZT01010522">
    <property type="protein sequence ID" value="NXS27778.1"/>
    <property type="molecule type" value="Genomic_DNA"/>
</dbReference>
<feature type="domain" description="Reverse transcriptase thumb" evidence="7">
    <location>
        <begin position="29"/>
        <end position="92"/>
    </location>
</feature>
<dbReference type="OrthoDB" id="6773263at2759"/>
<dbReference type="SUPFAM" id="SSF56672">
    <property type="entry name" value="DNA/RNA polymerases"/>
    <property type="match status" value="1"/>
</dbReference>
<keyword evidence="6" id="KW-0695">RNA-directed DNA polymerase</keyword>
<dbReference type="Pfam" id="PF06817">
    <property type="entry name" value="RVT_thumb"/>
    <property type="match status" value="1"/>
</dbReference>
<reference evidence="8 9" key="1">
    <citation type="submission" date="2019-09" db="EMBL/GenBank/DDBJ databases">
        <title>Bird 10,000 Genomes (B10K) Project - Family phase.</title>
        <authorList>
            <person name="Zhang G."/>
        </authorList>
    </citation>
    <scope>NUCLEOTIDE SEQUENCE [LARGE SCALE GENOMIC DNA]</scope>
    <source>
        <strain evidence="8">B10K-DU-002-71</strain>
        <tissue evidence="8">Muscle</tissue>
    </source>
</reference>
<dbReference type="GO" id="GO:0004519">
    <property type="term" value="F:endonuclease activity"/>
    <property type="evidence" value="ECO:0007669"/>
    <property type="project" value="UniProtKB-KW"/>
</dbReference>
<dbReference type="GO" id="GO:0003964">
    <property type="term" value="F:RNA-directed DNA polymerase activity"/>
    <property type="evidence" value="ECO:0007669"/>
    <property type="project" value="UniProtKB-KW"/>
</dbReference>